<evidence type="ECO:0008006" key="7">
    <source>
        <dbReference type="Google" id="ProtNLM"/>
    </source>
</evidence>
<dbReference type="EMBL" id="JBAMIC010000004">
    <property type="protein sequence ID" value="KAK7108877.1"/>
    <property type="molecule type" value="Genomic_DNA"/>
</dbReference>
<dbReference type="GO" id="GO:0016607">
    <property type="term" value="C:nuclear speck"/>
    <property type="evidence" value="ECO:0007669"/>
    <property type="project" value="TreeGrafter"/>
</dbReference>
<dbReference type="InterPro" id="IPR032017">
    <property type="entry name" value="FAM76"/>
</dbReference>
<feature type="region of interest" description="Disordered" evidence="4">
    <location>
        <begin position="212"/>
        <end position="354"/>
    </location>
</feature>
<reference evidence="5 6" key="1">
    <citation type="submission" date="2024-02" db="EMBL/GenBank/DDBJ databases">
        <title>Chromosome-scale genome assembly of the rough periwinkle Littorina saxatilis.</title>
        <authorList>
            <person name="De Jode A."/>
            <person name="Faria R."/>
            <person name="Formenti G."/>
            <person name="Sims Y."/>
            <person name="Smith T.P."/>
            <person name="Tracey A."/>
            <person name="Wood J.M.D."/>
            <person name="Zagrodzka Z.B."/>
            <person name="Johannesson K."/>
            <person name="Butlin R.K."/>
            <person name="Leder E.H."/>
        </authorList>
    </citation>
    <scope>NUCLEOTIDE SEQUENCE [LARGE SCALE GENOMIC DNA]</scope>
    <source>
        <strain evidence="5">Snail1</strain>
        <tissue evidence="5">Muscle</tissue>
    </source>
</reference>
<feature type="compositionally biased region" description="Polar residues" evidence="4">
    <location>
        <begin position="330"/>
        <end position="354"/>
    </location>
</feature>
<evidence type="ECO:0000256" key="4">
    <source>
        <dbReference type="SAM" id="MobiDB-lite"/>
    </source>
</evidence>
<name>A0AAN9BNK3_9CAEN</name>
<evidence type="ECO:0000256" key="2">
    <source>
        <dbReference type="ARBA" id="ARBA00023054"/>
    </source>
</evidence>
<dbReference type="AlphaFoldDB" id="A0AAN9BNK3"/>
<comment type="similarity">
    <text evidence="1">Belongs to the FAM76 family.</text>
</comment>
<dbReference type="Proteomes" id="UP001374579">
    <property type="component" value="Unassembled WGS sequence"/>
</dbReference>
<keyword evidence="2 3" id="KW-0175">Coiled coil</keyword>
<sequence length="454" mass="50098">MAALFACTKCHRRFPFDDLSHGDQLCKECRSNFPVVKCTYCRAEFQLNSKGSTTTICSKCAQNVKIYGKPTACEYCSILAGFIGKRCQRCVNSEKKWGPPMTCEQCKLKCAFDRSDDCKQKQTLTNDWMYGAQVDGKQLCWLCTQAYKRVLAKTRKSQDFTMSMVRKSSTSASMQDGGDSLENRIHRLTSHGKGGDNQGGLAAVIMKLASSNTKPSASGSSSAAEGESTGASTSADKAAASNGHHHRKHSKSKSLTEKTSNLLDRTSDLLSEKGEGREGKDGKPHKAHRSRSHHHHHSKNHHSKHHHQKNKEESQGEESSPAKKPKLDKSVSNGVSVSTPKSTGSNVSDVGVQDTNSSDNVILITQLREQIESLKKQLQGKDAQLLEKDKKYNELKAETWESEKDARTKVTNVQKLHDEAITSLQVKNRELQRQVTKLSKGVKKSVLDSITSSS</sequence>
<keyword evidence="6" id="KW-1185">Reference proteome</keyword>
<gene>
    <name evidence="5" type="ORF">V1264_016536</name>
</gene>
<organism evidence="5 6">
    <name type="scientific">Littorina saxatilis</name>
    <dbReference type="NCBI Taxonomy" id="31220"/>
    <lineage>
        <taxon>Eukaryota</taxon>
        <taxon>Metazoa</taxon>
        <taxon>Spiralia</taxon>
        <taxon>Lophotrochozoa</taxon>
        <taxon>Mollusca</taxon>
        <taxon>Gastropoda</taxon>
        <taxon>Caenogastropoda</taxon>
        <taxon>Littorinimorpha</taxon>
        <taxon>Littorinoidea</taxon>
        <taxon>Littorinidae</taxon>
        <taxon>Littorina</taxon>
    </lineage>
</organism>
<comment type="caution">
    <text evidence="5">The sequence shown here is derived from an EMBL/GenBank/DDBJ whole genome shotgun (WGS) entry which is preliminary data.</text>
</comment>
<feature type="compositionally biased region" description="Low complexity" evidence="4">
    <location>
        <begin position="212"/>
        <end position="235"/>
    </location>
</feature>
<accession>A0AAN9BNK3</accession>
<proteinExistence type="inferred from homology"/>
<dbReference type="PANTHER" id="PTHR46176:SF1">
    <property type="entry name" value="LD21662P"/>
    <property type="match status" value="1"/>
</dbReference>
<evidence type="ECO:0000313" key="5">
    <source>
        <dbReference type="EMBL" id="KAK7108877.1"/>
    </source>
</evidence>
<dbReference type="PANTHER" id="PTHR46176">
    <property type="entry name" value="LD21662P"/>
    <property type="match status" value="1"/>
</dbReference>
<evidence type="ECO:0000256" key="1">
    <source>
        <dbReference type="ARBA" id="ARBA00009097"/>
    </source>
</evidence>
<feature type="compositionally biased region" description="Basic residues" evidence="4">
    <location>
        <begin position="285"/>
        <end position="309"/>
    </location>
</feature>
<protein>
    <recommendedName>
        <fullName evidence="7">Protein FAM76B</fullName>
    </recommendedName>
</protein>
<feature type="coiled-coil region" evidence="3">
    <location>
        <begin position="364"/>
        <end position="398"/>
    </location>
</feature>
<dbReference type="Pfam" id="PF16046">
    <property type="entry name" value="FAM76"/>
    <property type="match status" value="2"/>
</dbReference>
<evidence type="ECO:0000313" key="6">
    <source>
        <dbReference type="Proteomes" id="UP001374579"/>
    </source>
</evidence>
<feature type="compositionally biased region" description="Basic and acidic residues" evidence="4">
    <location>
        <begin position="265"/>
        <end position="284"/>
    </location>
</feature>
<evidence type="ECO:0000256" key="3">
    <source>
        <dbReference type="SAM" id="Coils"/>
    </source>
</evidence>
<feature type="compositionally biased region" description="Basic residues" evidence="4">
    <location>
        <begin position="243"/>
        <end position="252"/>
    </location>
</feature>